<dbReference type="eggNOG" id="ENOG5031EI4">
    <property type="taxonomic scope" value="Bacteria"/>
</dbReference>
<dbReference type="OrthoDB" id="5649759at2"/>
<comment type="caution">
    <text evidence="2">The sequence shown here is derived from an EMBL/GenBank/DDBJ whole genome shotgun (WGS) entry which is preliminary data.</text>
</comment>
<sequence length="117" mass="12932">MSTIRWMLLLGCFSFGVNAASEDACKKPELIKPIDDWSIIATNVANINTALYFKGSDLNYSLSFQQIKAPNKADIDEHSGTIKIDAETKDNFDLTVTAKNFCGSVTSTFNVQIDEDE</sequence>
<evidence type="ECO:0000313" key="2">
    <source>
        <dbReference type="EMBL" id="KTD62289.1"/>
    </source>
</evidence>
<keyword evidence="1" id="KW-0732">Signal</keyword>
<feature type="chain" id="PRO_5006918112" evidence="1">
    <location>
        <begin position="20"/>
        <end position="117"/>
    </location>
</feature>
<name>A0A0W0YZF8_9GAMM</name>
<evidence type="ECO:0000313" key="3">
    <source>
        <dbReference type="Proteomes" id="UP000054600"/>
    </source>
</evidence>
<protein>
    <submittedName>
        <fullName evidence="2">Uncharacterized protein</fullName>
    </submittedName>
</protein>
<dbReference type="RefSeq" id="WP_018577379.1">
    <property type="nucleotide sequence ID" value="NZ_KB892401.1"/>
</dbReference>
<accession>A0A0W0YZF8</accession>
<gene>
    <name evidence="2" type="ORF">Lsha_0989</name>
</gene>
<dbReference type="AlphaFoldDB" id="A0A0W0YZF8"/>
<organism evidence="2 3">
    <name type="scientific">Legionella shakespearei DSM 23087</name>
    <dbReference type="NCBI Taxonomy" id="1122169"/>
    <lineage>
        <taxon>Bacteria</taxon>
        <taxon>Pseudomonadati</taxon>
        <taxon>Pseudomonadota</taxon>
        <taxon>Gammaproteobacteria</taxon>
        <taxon>Legionellales</taxon>
        <taxon>Legionellaceae</taxon>
        <taxon>Legionella</taxon>
    </lineage>
</organism>
<dbReference type="EMBL" id="LNYW01000033">
    <property type="protein sequence ID" value="KTD62289.1"/>
    <property type="molecule type" value="Genomic_DNA"/>
</dbReference>
<dbReference type="Proteomes" id="UP000054600">
    <property type="component" value="Unassembled WGS sequence"/>
</dbReference>
<dbReference type="PATRIC" id="fig|1122169.6.peg.1143"/>
<proteinExistence type="predicted"/>
<keyword evidence="3" id="KW-1185">Reference proteome</keyword>
<dbReference type="InterPro" id="IPR013783">
    <property type="entry name" value="Ig-like_fold"/>
</dbReference>
<evidence type="ECO:0000256" key="1">
    <source>
        <dbReference type="SAM" id="SignalP"/>
    </source>
</evidence>
<feature type="signal peptide" evidence="1">
    <location>
        <begin position="1"/>
        <end position="19"/>
    </location>
</feature>
<reference evidence="2 3" key="1">
    <citation type="submission" date="2015-11" db="EMBL/GenBank/DDBJ databases">
        <title>Genomic analysis of 38 Legionella species identifies large and diverse effector repertoires.</title>
        <authorList>
            <person name="Burstein D."/>
            <person name="Amaro F."/>
            <person name="Zusman T."/>
            <person name="Lifshitz Z."/>
            <person name="Cohen O."/>
            <person name="Gilbert J.A."/>
            <person name="Pupko T."/>
            <person name="Shuman H.A."/>
            <person name="Segal G."/>
        </authorList>
    </citation>
    <scope>NUCLEOTIDE SEQUENCE [LARGE SCALE GENOMIC DNA]</scope>
    <source>
        <strain evidence="2 3">ATCC 49655</strain>
    </source>
</reference>
<dbReference type="Gene3D" id="2.60.40.10">
    <property type="entry name" value="Immunoglobulins"/>
    <property type="match status" value="1"/>
</dbReference>
<dbReference type="STRING" id="1122169.Lsha_0989"/>